<keyword evidence="2" id="KW-1185">Reference proteome</keyword>
<protein>
    <submittedName>
        <fullName evidence="1">Uncharacterized protein</fullName>
    </submittedName>
</protein>
<reference evidence="1 2" key="1">
    <citation type="journal article" date="2019" name="Genome Biol. Evol.">
        <title>Insights into the evolution of the New World diploid cottons (Gossypium, subgenus Houzingenia) based on genome sequencing.</title>
        <authorList>
            <person name="Grover C.E."/>
            <person name="Arick M.A. 2nd"/>
            <person name="Thrash A."/>
            <person name="Conover J.L."/>
            <person name="Sanders W.S."/>
            <person name="Peterson D.G."/>
            <person name="Frelichowski J.E."/>
            <person name="Scheffler J.A."/>
            <person name="Scheffler B.E."/>
            <person name="Wendel J.F."/>
        </authorList>
    </citation>
    <scope>NUCLEOTIDE SEQUENCE [LARGE SCALE GENOMIC DNA]</scope>
    <source>
        <strain evidence="1">5</strain>
        <tissue evidence="1">Leaf</tissue>
    </source>
</reference>
<comment type="caution">
    <text evidence="1">The sequence shown here is derived from an EMBL/GenBank/DDBJ whole genome shotgun (WGS) entry which is preliminary data.</text>
</comment>
<dbReference type="OrthoDB" id="10477832at2759"/>
<name>A0A7J9BH59_GOSGO</name>
<sequence length="101" mass="11514">MDAFVITPLNAQGASLSSSSFMVALPLMTMVMSKMMPRTGTEDFVQSDVNNMDPMKRIYFKMDIRINQPASQSGIIVHHQINRRKYTDRHTASSDKLKEIY</sequence>
<dbReference type="AlphaFoldDB" id="A0A7J9BH59"/>
<evidence type="ECO:0000313" key="1">
    <source>
        <dbReference type="EMBL" id="MBA0735500.1"/>
    </source>
</evidence>
<accession>A0A7J9BH59</accession>
<organism evidence="1 2">
    <name type="scientific">Gossypium gossypioides</name>
    <name type="common">Mexican cotton</name>
    <name type="synonym">Selera gossypioides</name>
    <dbReference type="NCBI Taxonomy" id="34282"/>
    <lineage>
        <taxon>Eukaryota</taxon>
        <taxon>Viridiplantae</taxon>
        <taxon>Streptophyta</taxon>
        <taxon>Embryophyta</taxon>
        <taxon>Tracheophyta</taxon>
        <taxon>Spermatophyta</taxon>
        <taxon>Magnoliopsida</taxon>
        <taxon>eudicotyledons</taxon>
        <taxon>Gunneridae</taxon>
        <taxon>Pentapetalae</taxon>
        <taxon>rosids</taxon>
        <taxon>malvids</taxon>
        <taxon>Malvales</taxon>
        <taxon>Malvaceae</taxon>
        <taxon>Malvoideae</taxon>
        <taxon>Gossypium</taxon>
    </lineage>
</organism>
<evidence type="ECO:0000313" key="2">
    <source>
        <dbReference type="Proteomes" id="UP000593579"/>
    </source>
</evidence>
<gene>
    <name evidence="1" type="ORF">Gogos_019345</name>
</gene>
<dbReference type="EMBL" id="JABEZY010000003">
    <property type="protein sequence ID" value="MBA0735500.1"/>
    <property type="molecule type" value="Genomic_DNA"/>
</dbReference>
<dbReference type="Proteomes" id="UP000593579">
    <property type="component" value="Unassembled WGS sequence"/>
</dbReference>
<proteinExistence type="predicted"/>